<dbReference type="Proteomes" id="UP000198228">
    <property type="component" value="Chromosome I"/>
</dbReference>
<name>A0A1C4Z492_9ACTN</name>
<evidence type="ECO:0000256" key="1">
    <source>
        <dbReference type="SAM" id="Phobius"/>
    </source>
</evidence>
<reference evidence="2 3" key="1">
    <citation type="submission" date="2016-06" db="EMBL/GenBank/DDBJ databases">
        <authorList>
            <person name="Kjaerup R.B."/>
            <person name="Dalgaard T.S."/>
            <person name="Juul-Madsen H.R."/>
        </authorList>
    </citation>
    <scope>NUCLEOTIDE SEQUENCE [LARGE SCALE GENOMIC DNA]</scope>
    <source>
        <strain evidence="2 3">DSM 43821</strain>
    </source>
</reference>
<gene>
    <name evidence="2" type="ORF">GA0074696_4017</name>
</gene>
<organism evidence="2 3">
    <name type="scientific">Micromonospora purpureochromogenes</name>
    <dbReference type="NCBI Taxonomy" id="47872"/>
    <lineage>
        <taxon>Bacteria</taxon>
        <taxon>Bacillati</taxon>
        <taxon>Actinomycetota</taxon>
        <taxon>Actinomycetes</taxon>
        <taxon>Micromonosporales</taxon>
        <taxon>Micromonosporaceae</taxon>
        <taxon>Micromonospora</taxon>
    </lineage>
</organism>
<evidence type="ECO:0000313" key="2">
    <source>
        <dbReference type="EMBL" id="SCF27743.1"/>
    </source>
</evidence>
<dbReference type="EMBL" id="LT607410">
    <property type="protein sequence ID" value="SCF27743.1"/>
    <property type="molecule type" value="Genomic_DNA"/>
</dbReference>
<evidence type="ECO:0000313" key="3">
    <source>
        <dbReference type="Proteomes" id="UP000198228"/>
    </source>
</evidence>
<keyword evidence="1" id="KW-0472">Membrane</keyword>
<protein>
    <submittedName>
        <fullName evidence="2">Uncharacterized protein</fullName>
    </submittedName>
</protein>
<sequence>MRTVLWIVGIVGGALVLLGLLLEAVRWLVLIGAVALVVVIVLAFVRGRQLMRQHSPGRR</sequence>
<dbReference type="AlphaFoldDB" id="A0A1C4Z492"/>
<proteinExistence type="predicted"/>
<keyword evidence="1" id="KW-0812">Transmembrane</keyword>
<keyword evidence="1" id="KW-1133">Transmembrane helix</keyword>
<feature type="transmembrane region" description="Helical" evidence="1">
    <location>
        <begin position="5"/>
        <end position="21"/>
    </location>
</feature>
<feature type="transmembrane region" description="Helical" evidence="1">
    <location>
        <begin position="27"/>
        <end position="45"/>
    </location>
</feature>
<accession>A0A1C4Z492</accession>
<dbReference type="RefSeq" id="WP_088962500.1">
    <property type="nucleotide sequence ID" value="NZ_LT607410.1"/>
</dbReference>